<dbReference type="OrthoDB" id="3197085at2"/>
<keyword evidence="3" id="KW-0238">DNA-binding</keyword>
<keyword evidence="2" id="KW-0680">Restriction system</keyword>
<evidence type="ECO:0000256" key="1">
    <source>
        <dbReference type="ARBA" id="ARBA00010923"/>
    </source>
</evidence>
<name>A0A2C8ZL72_9MICO</name>
<protein>
    <submittedName>
        <fullName evidence="5">Type I restriction enzyme, S subunit</fullName>
    </submittedName>
</protein>
<dbReference type="AlphaFoldDB" id="A0A2C8ZL72"/>
<gene>
    <name evidence="5" type="ORF">SAMN06296378_1611</name>
</gene>
<dbReference type="GO" id="GO:0003677">
    <property type="term" value="F:DNA binding"/>
    <property type="evidence" value="ECO:0007669"/>
    <property type="project" value="UniProtKB-KW"/>
</dbReference>
<dbReference type="GO" id="GO:0009307">
    <property type="term" value="P:DNA restriction-modification system"/>
    <property type="evidence" value="ECO:0007669"/>
    <property type="project" value="UniProtKB-KW"/>
</dbReference>
<evidence type="ECO:0000256" key="3">
    <source>
        <dbReference type="ARBA" id="ARBA00023125"/>
    </source>
</evidence>
<evidence type="ECO:0000313" key="5">
    <source>
        <dbReference type="EMBL" id="SOE65743.1"/>
    </source>
</evidence>
<dbReference type="CDD" id="cd17253">
    <property type="entry name" value="RMtype1_S_Eco933I-TRD2-CR2_like"/>
    <property type="match status" value="1"/>
</dbReference>
<dbReference type="CDD" id="cd17252">
    <property type="entry name" value="RMtype1_S_EcoKI-TRD1-CR1_like"/>
    <property type="match status" value="1"/>
</dbReference>
<organism evidence="5 6">
    <name type="scientific">Salinibacterium xinjiangense</name>
    <dbReference type="NCBI Taxonomy" id="386302"/>
    <lineage>
        <taxon>Bacteria</taxon>
        <taxon>Bacillati</taxon>
        <taxon>Actinomycetota</taxon>
        <taxon>Actinomycetes</taxon>
        <taxon>Micrococcales</taxon>
        <taxon>Microbacteriaceae</taxon>
        <taxon>Salinibacterium</taxon>
    </lineage>
</organism>
<dbReference type="PANTHER" id="PTHR30408:SF12">
    <property type="entry name" value="TYPE I RESTRICTION ENZYME MJAVIII SPECIFICITY SUBUNIT"/>
    <property type="match status" value="1"/>
</dbReference>
<dbReference type="PANTHER" id="PTHR30408">
    <property type="entry name" value="TYPE-1 RESTRICTION ENZYME ECOKI SPECIFICITY PROTEIN"/>
    <property type="match status" value="1"/>
</dbReference>
<dbReference type="EMBL" id="OCST01000003">
    <property type="protein sequence ID" value="SOE65743.1"/>
    <property type="molecule type" value="Genomic_DNA"/>
</dbReference>
<dbReference type="InterPro" id="IPR052021">
    <property type="entry name" value="Type-I_RS_S_subunit"/>
</dbReference>
<evidence type="ECO:0000259" key="4">
    <source>
        <dbReference type="Pfam" id="PF01420"/>
    </source>
</evidence>
<dbReference type="RefSeq" id="WP_097060710.1">
    <property type="nucleotide sequence ID" value="NZ_BMLC01000001.1"/>
</dbReference>
<proteinExistence type="inferred from homology"/>
<comment type="similarity">
    <text evidence="1">Belongs to the type-I restriction system S methylase family.</text>
</comment>
<dbReference type="SUPFAM" id="SSF116734">
    <property type="entry name" value="DNA methylase specificity domain"/>
    <property type="match status" value="2"/>
</dbReference>
<reference evidence="5 6" key="1">
    <citation type="submission" date="2017-09" db="EMBL/GenBank/DDBJ databases">
        <authorList>
            <person name="Ehlers B."/>
            <person name="Leendertz F.H."/>
        </authorList>
    </citation>
    <scope>NUCLEOTIDE SEQUENCE [LARGE SCALE GENOMIC DNA]</scope>
    <source>
        <strain evidence="5 6">CGMCC 1.05381</strain>
    </source>
</reference>
<dbReference type="InterPro" id="IPR000055">
    <property type="entry name" value="Restrct_endonuc_typeI_TRD"/>
</dbReference>
<accession>A0A2C8ZL72</accession>
<dbReference type="Proteomes" id="UP000219440">
    <property type="component" value="Unassembled WGS sequence"/>
</dbReference>
<sequence length="391" mass="43498">MTWPTVKLGEVSAQIRGVTFAKNDTVPETAPGLVPVMTASNVTEDGLDLKSVLYLSREKILDRQFLRKHDLLVTASSGSLKVVGRAVLVRDNVDATFGAFCKVLRPGKLVSPNYLAHFLRTPSYRARVSSLAAGANINNLRGEDLDNLDVPLPPLPEQRRIASILDALDLELDSRRTALSRVNLLAEALFEGFLESSGEHPLARIDEIANTRLGKMLDASRQTGLERKRYLRNANVQWLSFELEDLNEMDFSPKDQVEFALAPGDVLVCEGGQPGRSAVWRGQLEDVYFQKALHRVRLNRSVMLPEVFVRTMKWLVTTGVLADSISSATISHLTGEKLRAVRIPVPPIDLQHAYVRQAQEIEDLADVHASHLARLDELFASLQHRAFRGEL</sequence>
<evidence type="ECO:0000256" key="2">
    <source>
        <dbReference type="ARBA" id="ARBA00022747"/>
    </source>
</evidence>
<feature type="domain" description="Type I restriction modification DNA specificity" evidence="4">
    <location>
        <begin position="2"/>
        <end position="174"/>
    </location>
</feature>
<dbReference type="Gene3D" id="3.90.220.20">
    <property type="entry name" value="DNA methylase specificity domains"/>
    <property type="match status" value="2"/>
</dbReference>
<dbReference type="Pfam" id="PF01420">
    <property type="entry name" value="Methylase_S"/>
    <property type="match status" value="1"/>
</dbReference>
<evidence type="ECO:0000313" key="6">
    <source>
        <dbReference type="Proteomes" id="UP000219440"/>
    </source>
</evidence>
<dbReference type="InterPro" id="IPR044946">
    <property type="entry name" value="Restrct_endonuc_typeI_TRD_sf"/>
</dbReference>
<keyword evidence="6" id="KW-1185">Reference proteome</keyword>